<evidence type="ECO:0000313" key="3">
    <source>
        <dbReference type="EMBL" id="MST33828.1"/>
    </source>
</evidence>
<comment type="caution">
    <text evidence="3">The sequence shown here is derived from an EMBL/GenBank/DDBJ whole genome shotgun (WGS) entry which is preliminary data.</text>
</comment>
<keyword evidence="4" id="KW-1185">Reference proteome</keyword>
<sequence length="163" mass="16626">MAPQVTSWNTVASFATYLEAHAAVDRLAVAGFPVEEVEIVGSGLRTVERVTGRLSVAGAAARGAGSGAWVGLFVGLLVGLFTYGPAWIGLILGGLVIGAVFGAVLGLVAGWEARRHGEFSSLQSVVATRYDVITLDGRASDARAALGGTAGMPPAQWSGSRAE</sequence>
<name>A0ABW9QVW6_9ACTN</name>
<dbReference type="InterPro" id="IPR025889">
    <property type="entry name" value="GSP17M-like_dom"/>
</dbReference>
<feature type="domain" description="General stress protein 17M-like" evidence="2">
    <location>
        <begin position="10"/>
        <end position="79"/>
    </location>
</feature>
<keyword evidence="1" id="KW-1133">Transmembrane helix</keyword>
<protein>
    <recommendedName>
        <fullName evidence="2">General stress protein 17M-like domain-containing protein</fullName>
    </recommendedName>
</protein>
<feature type="transmembrane region" description="Helical" evidence="1">
    <location>
        <begin position="87"/>
        <end position="111"/>
    </location>
</feature>
<keyword evidence="1" id="KW-0472">Membrane</keyword>
<organism evidence="3 4">
    <name type="scientific">Acidiferrimicrobium australe</name>
    <dbReference type="NCBI Taxonomy" id="2664430"/>
    <lineage>
        <taxon>Bacteria</taxon>
        <taxon>Bacillati</taxon>
        <taxon>Actinomycetota</taxon>
        <taxon>Acidimicrobiia</taxon>
        <taxon>Acidimicrobiales</taxon>
        <taxon>Acidimicrobiaceae</taxon>
        <taxon>Acidiferrimicrobium</taxon>
    </lineage>
</organism>
<dbReference type="EMBL" id="WJHE01000739">
    <property type="protein sequence ID" value="MST33828.1"/>
    <property type="molecule type" value="Genomic_DNA"/>
</dbReference>
<feature type="transmembrane region" description="Helical" evidence="1">
    <location>
        <begin position="59"/>
        <end position="81"/>
    </location>
</feature>
<proteinExistence type="predicted"/>
<dbReference type="Pfam" id="PF11181">
    <property type="entry name" value="YflT"/>
    <property type="match status" value="1"/>
</dbReference>
<accession>A0ABW9QVW6</accession>
<reference evidence="3 4" key="1">
    <citation type="submission" date="2019-11" db="EMBL/GenBank/DDBJ databases">
        <title>Acidiferrimicrobium australis gen. nov., sp. nov., an acidophilic and obligately heterotrophic, member of the Actinobacteria that catalyses dissimilatory oxido- reduction of iron isolated from metal-rich acidic water in Chile.</title>
        <authorList>
            <person name="Gonzalez D."/>
            <person name="Huber K."/>
            <person name="Hedrich S."/>
            <person name="Rojas-Villalobos C."/>
            <person name="Quatrini R."/>
            <person name="Dinamarca M.A."/>
            <person name="Schwarz A."/>
            <person name="Canales C."/>
            <person name="Nancucheo I."/>
        </authorList>
    </citation>
    <scope>NUCLEOTIDE SEQUENCE [LARGE SCALE GENOMIC DNA]</scope>
    <source>
        <strain evidence="3 4">USS-CCA1</strain>
    </source>
</reference>
<dbReference type="Proteomes" id="UP000437736">
    <property type="component" value="Unassembled WGS sequence"/>
</dbReference>
<evidence type="ECO:0000259" key="2">
    <source>
        <dbReference type="Pfam" id="PF11181"/>
    </source>
</evidence>
<keyword evidence="1" id="KW-0812">Transmembrane</keyword>
<gene>
    <name evidence="3" type="ORF">GHK86_14010</name>
</gene>
<evidence type="ECO:0000313" key="4">
    <source>
        <dbReference type="Proteomes" id="UP000437736"/>
    </source>
</evidence>
<evidence type="ECO:0000256" key="1">
    <source>
        <dbReference type="SAM" id="Phobius"/>
    </source>
</evidence>